<dbReference type="SMART" id="SM00822">
    <property type="entry name" value="PKS_KR"/>
    <property type="match status" value="1"/>
</dbReference>
<gene>
    <name evidence="3" type="ORF">UFOPK2786_00429</name>
</gene>
<dbReference type="PRINTS" id="PR00081">
    <property type="entry name" value="GDHRDH"/>
</dbReference>
<dbReference type="InterPro" id="IPR036291">
    <property type="entry name" value="NAD(P)-bd_dom_sf"/>
</dbReference>
<sequence length="264" mass="26595">MTRTPGSSASSRAGVGSRTAVITGAGTGIGAATARTLANSCSTLVLVGRRLAKLEEVTAEIAASHPDVNTHVMSVDATDVAAVEAFAAWASDALPSIDVLVNNAGSTQPAFSGGLQNVADVWESTIRGNLMSAVLVTEALLPQMTSPGGRVVITGSFAAQFGTGSIAYSAAKSALQTYVVGLTRTQGPRGITCNVVAPGYTGDTELVIGRISEERHARLIGGIAVGRAATSQEIANVIDFVASDGASFVTGQTITANGGVMFPG</sequence>
<dbReference type="InterPro" id="IPR057326">
    <property type="entry name" value="KR_dom"/>
</dbReference>
<reference evidence="3" key="1">
    <citation type="submission" date="2020-05" db="EMBL/GenBank/DDBJ databases">
        <authorList>
            <person name="Chiriac C."/>
            <person name="Salcher M."/>
            <person name="Ghai R."/>
            <person name="Kavagutti S V."/>
        </authorList>
    </citation>
    <scope>NUCLEOTIDE SEQUENCE</scope>
</reference>
<feature type="domain" description="Ketoreductase" evidence="2">
    <location>
        <begin position="18"/>
        <end position="204"/>
    </location>
</feature>
<comment type="similarity">
    <text evidence="1">Belongs to the short-chain dehydrogenases/reductases (SDR) family.</text>
</comment>
<name>A0A6J6SJA7_9ZZZZ</name>
<organism evidence="3">
    <name type="scientific">freshwater metagenome</name>
    <dbReference type="NCBI Taxonomy" id="449393"/>
    <lineage>
        <taxon>unclassified sequences</taxon>
        <taxon>metagenomes</taxon>
        <taxon>ecological metagenomes</taxon>
    </lineage>
</organism>
<dbReference type="PANTHER" id="PTHR42760">
    <property type="entry name" value="SHORT-CHAIN DEHYDROGENASES/REDUCTASES FAMILY MEMBER"/>
    <property type="match status" value="1"/>
</dbReference>
<dbReference type="GO" id="GO:0016616">
    <property type="term" value="F:oxidoreductase activity, acting on the CH-OH group of donors, NAD or NADP as acceptor"/>
    <property type="evidence" value="ECO:0007669"/>
    <property type="project" value="UniProtKB-ARBA"/>
</dbReference>
<dbReference type="Pfam" id="PF13561">
    <property type="entry name" value="adh_short_C2"/>
    <property type="match status" value="1"/>
</dbReference>
<dbReference type="GO" id="GO:0030497">
    <property type="term" value="P:fatty acid elongation"/>
    <property type="evidence" value="ECO:0007669"/>
    <property type="project" value="TreeGrafter"/>
</dbReference>
<dbReference type="AlphaFoldDB" id="A0A6J6SJA7"/>
<dbReference type="CDD" id="cd05233">
    <property type="entry name" value="SDR_c"/>
    <property type="match status" value="1"/>
</dbReference>
<evidence type="ECO:0000259" key="2">
    <source>
        <dbReference type="SMART" id="SM00822"/>
    </source>
</evidence>
<evidence type="ECO:0000256" key="1">
    <source>
        <dbReference type="ARBA" id="ARBA00006484"/>
    </source>
</evidence>
<dbReference type="PANTHER" id="PTHR42760:SF40">
    <property type="entry name" value="3-OXOACYL-[ACYL-CARRIER-PROTEIN] REDUCTASE, CHLOROPLASTIC"/>
    <property type="match status" value="1"/>
</dbReference>
<proteinExistence type="inferred from homology"/>
<dbReference type="Gene3D" id="3.40.50.720">
    <property type="entry name" value="NAD(P)-binding Rossmann-like Domain"/>
    <property type="match status" value="1"/>
</dbReference>
<protein>
    <submittedName>
        <fullName evidence="3">Unannotated protein</fullName>
    </submittedName>
</protein>
<accession>A0A6J6SJA7</accession>
<dbReference type="InterPro" id="IPR002347">
    <property type="entry name" value="SDR_fam"/>
</dbReference>
<evidence type="ECO:0000313" key="3">
    <source>
        <dbReference type="EMBL" id="CAB4734974.1"/>
    </source>
</evidence>
<dbReference type="SUPFAM" id="SSF51735">
    <property type="entry name" value="NAD(P)-binding Rossmann-fold domains"/>
    <property type="match status" value="1"/>
</dbReference>
<dbReference type="EMBL" id="CAEZYW010000044">
    <property type="protein sequence ID" value="CAB4734974.1"/>
    <property type="molecule type" value="Genomic_DNA"/>
</dbReference>